<dbReference type="PANTHER" id="PTHR30258:SF2">
    <property type="entry name" value="COMG OPERON PROTEIN 1"/>
    <property type="match status" value="1"/>
</dbReference>
<dbReference type="InterPro" id="IPR027417">
    <property type="entry name" value="P-loop_NTPase"/>
</dbReference>
<dbReference type="SMART" id="SM00382">
    <property type="entry name" value="AAA"/>
    <property type="match status" value="1"/>
</dbReference>
<dbReference type="SUPFAM" id="SSF160246">
    <property type="entry name" value="EspE N-terminal domain-like"/>
    <property type="match status" value="1"/>
</dbReference>
<comment type="similarity">
    <text evidence="1">Belongs to the GSP E family.</text>
</comment>
<dbReference type="CDD" id="cd01129">
    <property type="entry name" value="PulE-GspE-like"/>
    <property type="match status" value="1"/>
</dbReference>
<gene>
    <name evidence="5" type="ORF">ENG67_03230</name>
</gene>
<dbReference type="Proteomes" id="UP000885931">
    <property type="component" value="Unassembled WGS sequence"/>
</dbReference>
<dbReference type="Gene3D" id="3.40.50.300">
    <property type="entry name" value="P-loop containing nucleotide triphosphate hydrolases"/>
    <property type="match status" value="1"/>
</dbReference>
<keyword evidence="2" id="KW-0547">Nucleotide-binding</keyword>
<evidence type="ECO:0000259" key="4">
    <source>
        <dbReference type="PROSITE" id="PS00662"/>
    </source>
</evidence>
<protein>
    <submittedName>
        <fullName evidence="5">Type II secretion system protein GspE</fullName>
    </submittedName>
</protein>
<organism evidence="5">
    <name type="scientific">candidate division WOR-3 bacterium</name>
    <dbReference type="NCBI Taxonomy" id="2052148"/>
    <lineage>
        <taxon>Bacteria</taxon>
        <taxon>Bacteria division WOR-3</taxon>
    </lineage>
</organism>
<dbReference type="PANTHER" id="PTHR30258">
    <property type="entry name" value="TYPE II SECRETION SYSTEM PROTEIN GSPE-RELATED"/>
    <property type="match status" value="1"/>
</dbReference>
<feature type="domain" description="Bacterial type II secretion system protein E" evidence="4">
    <location>
        <begin position="368"/>
        <end position="382"/>
    </location>
</feature>
<dbReference type="InterPro" id="IPR037257">
    <property type="entry name" value="T2SS_E_N_sf"/>
</dbReference>
<dbReference type="InterPro" id="IPR007831">
    <property type="entry name" value="T2SS_GspE_N"/>
</dbReference>
<dbReference type="GO" id="GO:0005524">
    <property type="term" value="F:ATP binding"/>
    <property type="evidence" value="ECO:0007669"/>
    <property type="project" value="UniProtKB-KW"/>
</dbReference>
<evidence type="ECO:0000256" key="3">
    <source>
        <dbReference type="ARBA" id="ARBA00022840"/>
    </source>
</evidence>
<evidence type="ECO:0000256" key="1">
    <source>
        <dbReference type="ARBA" id="ARBA00006611"/>
    </source>
</evidence>
<proteinExistence type="inferred from homology"/>
<evidence type="ECO:0000256" key="2">
    <source>
        <dbReference type="ARBA" id="ARBA00022741"/>
    </source>
</evidence>
<dbReference type="InterPro" id="IPR003593">
    <property type="entry name" value="AAA+_ATPase"/>
</dbReference>
<keyword evidence="3" id="KW-0067">ATP-binding</keyword>
<dbReference type="Gene3D" id="3.30.450.90">
    <property type="match status" value="1"/>
</dbReference>
<sequence length="543" mass="60616">MGMKPLGQMLIEAGFITEEQLEIALKEQKRTGEKLGEILLRMGFVTREDILKVLSRQWGVPYIDLKKAFVDPNVIKLVPEETAREHKLIPIEAREGTLVVAMANPNDIYAIDLIESITGYKVEPRLSDEESIFKAIEVYYGVAKSPDQVIEESVKLALTEETAEGTPPIAQLVDMIVIKAAIERATDIHIEPDERVVRVRYRIDGILRSYYTLPRKIYGAVVTRVKIIAGLDISEQRVPQDGAFTIPFGLKEIAIRVSTYPTIYGESIVMRLLNKASLLSLDQLGFSEDHLKVLRRIINKPYGMVVVTGPTGSGKTTTLYSILSVLNALEKNIMTVEDPSEYRIPLIKQSQVNEKAGFTFAKALRAILRHDPDVILIGEMRDRETAEMGFRAAMTGHLVFSTVHANTAAAAIPRLIDMGIEPFIVASSLLAVIAQRLVRRICPRCKEEYKPDRETLQLLGLREDEGPFFRGKGCEYCKNSGYKGRIGIYEILEITPEIAKMIAEKASAYDIERAAGLKKMKEDGIEKAKAGITTLDEILRVVG</sequence>
<dbReference type="FunFam" id="3.30.300.160:FF:000002">
    <property type="entry name" value="Type II secretion system protein E"/>
    <property type="match status" value="1"/>
</dbReference>
<dbReference type="Pfam" id="PF05157">
    <property type="entry name" value="MshEN"/>
    <property type="match status" value="1"/>
</dbReference>
<dbReference type="AlphaFoldDB" id="A0A7C1BDX2"/>
<name>A0A7C1BDX2_UNCW3</name>
<dbReference type="Gene3D" id="3.30.300.160">
    <property type="entry name" value="Type II secretion system, protein E, N-terminal domain"/>
    <property type="match status" value="1"/>
</dbReference>
<dbReference type="FunFam" id="3.40.50.300:FF:000398">
    <property type="entry name" value="Type IV pilus assembly ATPase PilB"/>
    <property type="match status" value="1"/>
</dbReference>
<reference evidence="5" key="1">
    <citation type="journal article" date="2020" name="mSystems">
        <title>Genome- and Community-Level Interaction Insights into Carbon Utilization and Element Cycling Functions of Hydrothermarchaeota in Hydrothermal Sediment.</title>
        <authorList>
            <person name="Zhou Z."/>
            <person name="Liu Y."/>
            <person name="Xu W."/>
            <person name="Pan J."/>
            <person name="Luo Z.H."/>
            <person name="Li M."/>
        </authorList>
    </citation>
    <scope>NUCLEOTIDE SEQUENCE [LARGE SCALE GENOMIC DNA]</scope>
    <source>
        <strain evidence="5">HyVt-237</strain>
    </source>
</reference>
<dbReference type="InterPro" id="IPR001482">
    <property type="entry name" value="T2SS/T4SS_dom"/>
</dbReference>
<dbReference type="Pfam" id="PF00437">
    <property type="entry name" value="T2SSE"/>
    <property type="match status" value="1"/>
</dbReference>
<comment type="caution">
    <text evidence="5">The sequence shown here is derived from an EMBL/GenBank/DDBJ whole genome shotgun (WGS) entry which is preliminary data.</text>
</comment>
<dbReference type="GO" id="GO:0016887">
    <property type="term" value="F:ATP hydrolysis activity"/>
    <property type="evidence" value="ECO:0007669"/>
    <property type="project" value="TreeGrafter"/>
</dbReference>
<dbReference type="PROSITE" id="PS00662">
    <property type="entry name" value="T2SP_E"/>
    <property type="match status" value="1"/>
</dbReference>
<dbReference type="EMBL" id="DRBW01000128">
    <property type="protein sequence ID" value="HDM90203.1"/>
    <property type="molecule type" value="Genomic_DNA"/>
</dbReference>
<evidence type="ECO:0000313" key="5">
    <source>
        <dbReference type="EMBL" id="HDM90203.1"/>
    </source>
</evidence>
<dbReference type="GO" id="GO:0005886">
    <property type="term" value="C:plasma membrane"/>
    <property type="evidence" value="ECO:0007669"/>
    <property type="project" value="TreeGrafter"/>
</dbReference>
<dbReference type="SUPFAM" id="SSF52540">
    <property type="entry name" value="P-loop containing nucleoside triphosphate hydrolases"/>
    <property type="match status" value="1"/>
</dbReference>
<accession>A0A7C1BDX2</accession>